<dbReference type="PANTHER" id="PTHR21143">
    <property type="entry name" value="INVERTEBRATE GUSTATORY RECEPTOR"/>
    <property type="match status" value="1"/>
</dbReference>
<protein>
    <recommendedName>
        <fullName evidence="8">Gustatory receptor</fullName>
    </recommendedName>
</protein>
<comment type="caution">
    <text evidence="8">Lacks conserved residue(s) required for the propagation of feature annotation.</text>
</comment>
<dbReference type="AlphaFoldDB" id="A0A067RKK0"/>
<evidence type="ECO:0000256" key="5">
    <source>
        <dbReference type="ARBA" id="ARBA00023136"/>
    </source>
</evidence>
<dbReference type="Pfam" id="PF08395">
    <property type="entry name" value="7tm_7"/>
    <property type="match status" value="1"/>
</dbReference>
<dbReference type="GO" id="GO:0050909">
    <property type="term" value="P:sensory perception of taste"/>
    <property type="evidence" value="ECO:0007669"/>
    <property type="project" value="InterPro"/>
</dbReference>
<dbReference type="GO" id="GO:0030425">
    <property type="term" value="C:dendrite"/>
    <property type="evidence" value="ECO:0007669"/>
    <property type="project" value="TreeGrafter"/>
</dbReference>
<dbReference type="GO" id="GO:0043025">
    <property type="term" value="C:neuronal cell body"/>
    <property type="evidence" value="ECO:0007669"/>
    <property type="project" value="TreeGrafter"/>
</dbReference>
<evidence type="ECO:0000313" key="10">
    <source>
        <dbReference type="EMBL" id="KDR24352.1"/>
    </source>
</evidence>
<dbReference type="GO" id="GO:0007635">
    <property type="term" value="P:chemosensory behavior"/>
    <property type="evidence" value="ECO:0007669"/>
    <property type="project" value="TreeGrafter"/>
</dbReference>
<dbReference type="OMA" id="ANITGRY"/>
<keyword evidence="6 8" id="KW-0675">Receptor</keyword>
<evidence type="ECO:0000256" key="6">
    <source>
        <dbReference type="ARBA" id="ARBA00023170"/>
    </source>
</evidence>
<keyword evidence="3 8" id="KW-0812">Transmembrane</keyword>
<gene>
    <name evidence="10" type="ORF">L798_04300</name>
</gene>
<feature type="transmembrane region" description="Helical" evidence="8">
    <location>
        <begin position="168"/>
        <end position="191"/>
    </location>
</feature>
<evidence type="ECO:0000256" key="7">
    <source>
        <dbReference type="ARBA" id="ARBA00023224"/>
    </source>
</evidence>
<evidence type="ECO:0000256" key="8">
    <source>
        <dbReference type="RuleBase" id="RU363108"/>
    </source>
</evidence>
<feature type="transmembrane region" description="Helical" evidence="8">
    <location>
        <begin position="68"/>
        <end position="88"/>
    </location>
</feature>
<proteinExistence type="inferred from homology"/>
<accession>A0A067RKK0</accession>
<dbReference type="GO" id="GO:0030424">
    <property type="term" value="C:axon"/>
    <property type="evidence" value="ECO:0007669"/>
    <property type="project" value="TreeGrafter"/>
</dbReference>
<dbReference type="FunCoup" id="A0A067RKK0">
    <property type="interactions" value="38"/>
</dbReference>
<keyword evidence="7 8" id="KW-0807">Transducer</keyword>
<dbReference type="InterPro" id="IPR013604">
    <property type="entry name" value="7TM_chemorcpt"/>
</dbReference>
<dbReference type="InParanoid" id="A0A067RKK0"/>
<keyword evidence="11" id="KW-1185">Reference proteome</keyword>
<dbReference type="GO" id="GO:0007165">
    <property type="term" value="P:signal transduction"/>
    <property type="evidence" value="ECO:0007669"/>
    <property type="project" value="UniProtKB-KW"/>
</dbReference>
<comment type="similarity">
    <text evidence="8">Belongs to the insect chemoreceptor superfamily. Gustatory receptor (GR) family.</text>
</comment>
<dbReference type="EMBL" id="KK852415">
    <property type="protein sequence ID" value="KDR24352.1"/>
    <property type="molecule type" value="Genomic_DNA"/>
</dbReference>
<evidence type="ECO:0000256" key="3">
    <source>
        <dbReference type="ARBA" id="ARBA00022692"/>
    </source>
</evidence>
<keyword evidence="4 8" id="KW-1133">Transmembrane helix</keyword>
<organism evidence="10 11">
    <name type="scientific">Zootermopsis nevadensis</name>
    <name type="common">Dampwood termite</name>
    <dbReference type="NCBI Taxonomy" id="136037"/>
    <lineage>
        <taxon>Eukaryota</taxon>
        <taxon>Metazoa</taxon>
        <taxon>Ecdysozoa</taxon>
        <taxon>Arthropoda</taxon>
        <taxon>Hexapoda</taxon>
        <taxon>Insecta</taxon>
        <taxon>Pterygota</taxon>
        <taxon>Neoptera</taxon>
        <taxon>Polyneoptera</taxon>
        <taxon>Dictyoptera</taxon>
        <taxon>Blattodea</taxon>
        <taxon>Blattoidea</taxon>
        <taxon>Termitoidae</taxon>
        <taxon>Termopsidae</taxon>
        <taxon>Zootermopsis</taxon>
    </lineage>
</organism>
<keyword evidence="2 8" id="KW-1003">Cell membrane</keyword>
<evidence type="ECO:0000256" key="1">
    <source>
        <dbReference type="ARBA" id="ARBA00004651"/>
    </source>
</evidence>
<dbReference type="Proteomes" id="UP000027135">
    <property type="component" value="Unassembled WGS sequence"/>
</dbReference>
<feature type="non-terminal residue" evidence="10">
    <location>
        <position position="1"/>
    </location>
</feature>
<evidence type="ECO:0000256" key="9">
    <source>
        <dbReference type="SAM" id="MobiDB-lite"/>
    </source>
</evidence>
<feature type="transmembrane region" description="Helical" evidence="8">
    <location>
        <begin position="285"/>
        <end position="305"/>
    </location>
</feature>
<name>A0A067RKK0_ZOONE</name>
<evidence type="ECO:0000313" key="11">
    <source>
        <dbReference type="Proteomes" id="UP000027135"/>
    </source>
</evidence>
<dbReference type="PANTHER" id="PTHR21143:SF133">
    <property type="entry name" value="GUSTATORY AND PHEROMONE RECEPTOR 32A-RELATED"/>
    <property type="match status" value="1"/>
</dbReference>
<comment type="subcellular location">
    <subcellularLocation>
        <location evidence="1 8">Cell membrane</location>
        <topology evidence="1 8">Multi-pass membrane protein</topology>
    </subcellularLocation>
</comment>
<keyword evidence="5 8" id="KW-0472">Membrane</keyword>
<evidence type="ECO:0000256" key="4">
    <source>
        <dbReference type="ARBA" id="ARBA00022989"/>
    </source>
</evidence>
<sequence>FLLNSKKIARQLSRLNDLIGDIYYSDWKKDIQTMLAMLILTVTMILISAVVEVMSYTSYDPSLFMPYYIAEFVCIMSECQFAAVMIILKRIIQNWNVQIGAISEVDDVINLPNSLKQINKRASKTFTVSNNLKISDRSNIQSNVMRFQYLRELHVSAREVAESVNSAYSLLLLLSTAIMFLSLTHILYFIFMDFVVQKNSLLCNETPNISYFIWLFYYVLRLIWLVYFPCFAAKEANRTAIVVHKLLGQTNDLVLREEIQQFSLQLLHEKVKFTACGFFPLDFTLLYSIVGAVTTYLVILIQFQLALPDSKKNTTHHHYPPVTTPSSSENHYAHQT</sequence>
<feature type="transmembrane region" description="Helical" evidence="8">
    <location>
        <begin position="35"/>
        <end position="56"/>
    </location>
</feature>
<comment type="function">
    <text evidence="8">Gustatory receptor which mediates acceptance or avoidance behavior, depending on its substrates.</text>
</comment>
<feature type="region of interest" description="Disordered" evidence="9">
    <location>
        <begin position="316"/>
        <end position="336"/>
    </location>
</feature>
<feature type="transmembrane region" description="Helical" evidence="8">
    <location>
        <begin position="211"/>
        <end position="228"/>
    </location>
</feature>
<dbReference type="GO" id="GO:0008049">
    <property type="term" value="P:male courtship behavior"/>
    <property type="evidence" value="ECO:0007669"/>
    <property type="project" value="TreeGrafter"/>
</dbReference>
<evidence type="ECO:0000256" key="2">
    <source>
        <dbReference type="ARBA" id="ARBA00022475"/>
    </source>
</evidence>
<dbReference type="eggNOG" id="ENOG502S2QD">
    <property type="taxonomic scope" value="Eukaryota"/>
</dbReference>
<reference evidence="10 11" key="1">
    <citation type="journal article" date="2014" name="Nat. Commun.">
        <title>Molecular traces of alternative social organization in a termite genome.</title>
        <authorList>
            <person name="Terrapon N."/>
            <person name="Li C."/>
            <person name="Robertson H.M."/>
            <person name="Ji L."/>
            <person name="Meng X."/>
            <person name="Booth W."/>
            <person name="Chen Z."/>
            <person name="Childers C.P."/>
            <person name="Glastad K.M."/>
            <person name="Gokhale K."/>
            <person name="Gowin J."/>
            <person name="Gronenberg W."/>
            <person name="Hermansen R.A."/>
            <person name="Hu H."/>
            <person name="Hunt B.G."/>
            <person name="Huylmans A.K."/>
            <person name="Khalil S.M."/>
            <person name="Mitchell R.D."/>
            <person name="Munoz-Torres M.C."/>
            <person name="Mustard J.A."/>
            <person name="Pan H."/>
            <person name="Reese J.T."/>
            <person name="Scharf M.E."/>
            <person name="Sun F."/>
            <person name="Vogel H."/>
            <person name="Xiao J."/>
            <person name="Yang W."/>
            <person name="Yang Z."/>
            <person name="Yang Z."/>
            <person name="Zhou J."/>
            <person name="Zhu J."/>
            <person name="Brent C.S."/>
            <person name="Elsik C.G."/>
            <person name="Goodisman M.A."/>
            <person name="Liberles D.A."/>
            <person name="Roe R.M."/>
            <person name="Vargo E.L."/>
            <person name="Vilcinskas A."/>
            <person name="Wang J."/>
            <person name="Bornberg-Bauer E."/>
            <person name="Korb J."/>
            <person name="Zhang G."/>
            <person name="Liebig J."/>
        </authorList>
    </citation>
    <scope>NUCLEOTIDE SEQUENCE [LARGE SCALE GENOMIC DNA]</scope>
    <source>
        <tissue evidence="10">Whole organism</tissue>
    </source>
</reference>
<dbReference type="GO" id="GO:0005886">
    <property type="term" value="C:plasma membrane"/>
    <property type="evidence" value="ECO:0007669"/>
    <property type="project" value="UniProtKB-SubCell"/>
</dbReference>